<sequence length="384" mass="42733">MEPLSDEWFKDLDESIDEITRLFEELSVAPPEPADIIYIRGTEDGLNAIQDGLVDCFTTLEDTKQRLRQCGRPDISDEDPFKGFRPRSLDLPPPERLKLVGPPGVHRKSFSGTNSSLGDAVMKQLSHWDQQISGSGHARLGPLLHPLLKHLRKRTSRSAFELEQQLWTHLAGEQTWYWRRDGGRKSQPDKPLYAPLDETKKEIRVLQVSRLPPAADDNPAAGKNNEAFKTNLLHVSLDDDPPYIAISYTWGDPKTIGRFNSDQKGAAGVAYTQAVSEIINTLVPMGSTLYLWIDALCINQRDDDEKETQVALMGDVYKKARQVVAFLGDADEGTITNMDLIQRAKPIVDKSSSGSYRSVRQDVVDGPGFACNVFSQENGSLATG</sequence>
<evidence type="ECO:0000313" key="3">
    <source>
        <dbReference type="EMBL" id="ROW07513.1"/>
    </source>
</evidence>
<dbReference type="OrthoDB" id="2157530at2759"/>
<dbReference type="InParanoid" id="A0A423WVM4"/>
<reference evidence="3 4" key="1">
    <citation type="submission" date="2015-09" db="EMBL/GenBank/DDBJ databases">
        <title>Host preference determinants of Valsa canker pathogens revealed by comparative genomics.</title>
        <authorList>
            <person name="Yin Z."/>
            <person name="Huang L."/>
        </authorList>
    </citation>
    <scope>NUCLEOTIDE SEQUENCE [LARGE SCALE GENOMIC DNA]</scope>
    <source>
        <strain evidence="3 4">SXYLt</strain>
    </source>
</reference>
<dbReference type="PANTHER" id="PTHR24148:SF73">
    <property type="entry name" value="HET DOMAIN PROTEIN (AFU_ORTHOLOGUE AFUA_8G01020)"/>
    <property type="match status" value="1"/>
</dbReference>
<dbReference type="AlphaFoldDB" id="A0A423WVM4"/>
<dbReference type="InterPro" id="IPR010730">
    <property type="entry name" value="HET"/>
</dbReference>
<organism evidence="3 4">
    <name type="scientific">Cytospora leucostoma</name>
    <dbReference type="NCBI Taxonomy" id="1230097"/>
    <lineage>
        <taxon>Eukaryota</taxon>
        <taxon>Fungi</taxon>
        <taxon>Dikarya</taxon>
        <taxon>Ascomycota</taxon>
        <taxon>Pezizomycotina</taxon>
        <taxon>Sordariomycetes</taxon>
        <taxon>Sordariomycetidae</taxon>
        <taxon>Diaporthales</taxon>
        <taxon>Cytosporaceae</taxon>
        <taxon>Cytospora</taxon>
    </lineage>
</organism>
<gene>
    <name evidence="3" type="ORF">VPNG_07102</name>
</gene>
<evidence type="ECO:0000256" key="1">
    <source>
        <dbReference type="SAM" id="MobiDB-lite"/>
    </source>
</evidence>
<dbReference type="InterPro" id="IPR052895">
    <property type="entry name" value="HetReg/Transcr_Mod"/>
</dbReference>
<name>A0A423WVM4_9PEZI</name>
<feature type="domain" description="Heterokaryon incompatibility" evidence="2">
    <location>
        <begin position="243"/>
        <end position="347"/>
    </location>
</feature>
<accession>A0A423WVM4</accession>
<dbReference type="PANTHER" id="PTHR24148">
    <property type="entry name" value="ANKYRIN REPEAT DOMAIN-CONTAINING PROTEIN 39 HOMOLOG-RELATED"/>
    <property type="match status" value="1"/>
</dbReference>
<protein>
    <recommendedName>
        <fullName evidence="2">Heterokaryon incompatibility domain-containing protein</fullName>
    </recommendedName>
</protein>
<keyword evidence="4" id="KW-1185">Reference proteome</keyword>
<feature type="region of interest" description="Disordered" evidence="1">
    <location>
        <begin position="71"/>
        <end position="95"/>
    </location>
</feature>
<comment type="caution">
    <text evidence="3">The sequence shown here is derived from an EMBL/GenBank/DDBJ whole genome shotgun (WGS) entry which is preliminary data.</text>
</comment>
<proteinExistence type="predicted"/>
<dbReference type="Pfam" id="PF06985">
    <property type="entry name" value="HET"/>
    <property type="match status" value="1"/>
</dbReference>
<evidence type="ECO:0000313" key="4">
    <source>
        <dbReference type="Proteomes" id="UP000285146"/>
    </source>
</evidence>
<dbReference type="STRING" id="1230097.A0A423WVM4"/>
<dbReference type="Proteomes" id="UP000285146">
    <property type="component" value="Unassembled WGS sequence"/>
</dbReference>
<dbReference type="EMBL" id="LKEB01000038">
    <property type="protein sequence ID" value="ROW07513.1"/>
    <property type="molecule type" value="Genomic_DNA"/>
</dbReference>
<evidence type="ECO:0000259" key="2">
    <source>
        <dbReference type="Pfam" id="PF06985"/>
    </source>
</evidence>